<protein>
    <submittedName>
        <fullName evidence="2">SAM-dependent methyltransferase</fullName>
        <ecNumber evidence="2">2.1.1.-</ecNumber>
    </submittedName>
</protein>
<dbReference type="InterPro" id="IPR025714">
    <property type="entry name" value="Methyltranfer_dom"/>
</dbReference>
<keyword evidence="2" id="KW-0808">Transferase</keyword>
<gene>
    <name evidence="2" type="ORF">ACFQJ7_12195</name>
</gene>
<reference evidence="2 3" key="1">
    <citation type="journal article" date="2014" name="Int. J. Syst. Evol. Microbiol.">
        <title>Complete genome sequence of Corynebacterium casei LMG S-19264T (=DSM 44701T), isolated from a smear-ripened cheese.</title>
        <authorList>
            <consortium name="US DOE Joint Genome Institute (JGI-PGF)"/>
            <person name="Walter F."/>
            <person name="Albersmeier A."/>
            <person name="Kalinowski J."/>
            <person name="Ruckert C."/>
        </authorList>
    </citation>
    <scope>NUCLEOTIDE SEQUENCE [LARGE SCALE GENOMIC DNA]</scope>
    <source>
        <strain evidence="2 3">CGMCC 4.7215</strain>
    </source>
</reference>
<evidence type="ECO:0000313" key="2">
    <source>
        <dbReference type="EMBL" id="MFC7126775.1"/>
    </source>
</evidence>
<sequence length="288" mass="31746">MGDNALDTDEVAAIYDELLKTYEKQWEYQGHRSLHLGYYDDDHDEPGPAAMNTMRILSDAADISNGDRVLNIGCGAGEDSVWNARAHDATVVGINISEAQLELAREHASNHGVEEETEFRYDDFHKLETIADTSIDVVWGLEALSHSSDRQKALAQAQRVLVDDGRVAFTDIFLRPNAGPLSDEQKSQLKQINDALGIRVGPITLFEKALETTGYGNIEIRNMSGGVLQSTKRRSRFSKVASPVGRVLDTLGKESPVQVEAFEAHSNIHNFVKNGVIGYYLITAEASD</sequence>
<dbReference type="GO" id="GO:0032259">
    <property type="term" value="P:methylation"/>
    <property type="evidence" value="ECO:0007669"/>
    <property type="project" value="UniProtKB-KW"/>
</dbReference>
<name>A0ABD5XC50_9EURY</name>
<dbReference type="Pfam" id="PF13847">
    <property type="entry name" value="Methyltransf_31"/>
    <property type="match status" value="1"/>
</dbReference>
<dbReference type="RefSeq" id="WP_267637397.1">
    <property type="nucleotide sequence ID" value="NZ_JAODIY010000009.1"/>
</dbReference>
<evidence type="ECO:0000259" key="1">
    <source>
        <dbReference type="Pfam" id="PF13847"/>
    </source>
</evidence>
<accession>A0ABD5XC50</accession>
<comment type="caution">
    <text evidence="2">The sequence shown here is derived from an EMBL/GenBank/DDBJ whole genome shotgun (WGS) entry which is preliminary data.</text>
</comment>
<dbReference type="Gene3D" id="3.40.50.150">
    <property type="entry name" value="Vaccinia Virus protein VP39"/>
    <property type="match status" value="1"/>
</dbReference>
<evidence type="ECO:0000313" key="3">
    <source>
        <dbReference type="Proteomes" id="UP001596414"/>
    </source>
</evidence>
<dbReference type="Proteomes" id="UP001596414">
    <property type="component" value="Unassembled WGS sequence"/>
</dbReference>
<dbReference type="EMBL" id="JBHSZQ010000047">
    <property type="protein sequence ID" value="MFC7126775.1"/>
    <property type="molecule type" value="Genomic_DNA"/>
</dbReference>
<proteinExistence type="predicted"/>
<dbReference type="InterPro" id="IPR029063">
    <property type="entry name" value="SAM-dependent_MTases_sf"/>
</dbReference>
<dbReference type="AlphaFoldDB" id="A0ABD5XC50"/>
<dbReference type="CDD" id="cd02440">
    <property type="entry name" value="AdoMet_MTases"/>
    <property type="match status" value="1"/>
</dbReference>
<dbReference type="EC" id="2.1.1.-" evidence="2"/>
<organism evidence="2 3">
    <name type="scientific">Halovenus rubra</name>
    <dbReference type="NCBI Taxonomy" id="869890"/>
    <lineage>
        <taxon>Archaea</taxon>
        <taxon>Methanobacteriati</taxon>
        <taxon>Methanobacteriota</taxon>
        <taxon>Stenosarchaea group</taxon>
        <taxon>Halobacteria</taxon>
        <taxon>Halobacteriales</taxon>
        <taxon>Haloarculaceae</taxon>
        <taxon>Halovenus</taxon>
    </lineage>
</organism>
<dbReference type="InterPro" id="IPR050447">
    <property type="entry name" value="Erg6_SMT_methyltransf"/>
</dbReference>
<dbReference type="PANTHER" id="PTHR44068:SF11">
    <property type="entry name" value="GERANYL DIPHOSPHATE 2-C-METHYLTRANSFERASE"/>
    <property type="match status" value="1"/>
</dbReference>
<dbReference type="GO" id="GO:0008168">
    <property type="term" value="F:methyltransferase activity"/>
    <property type="evidence" value="ECO:0007669"/>
    <property type="project" value="UniProtKB-KW"/>
</dbReference>
<dbReference type="PANTHER" id="PTHR44068">
    <property type="entry name" value="ZGC:194242"/>
    <property type="match status" value="1"/>
</dbReference>
<feature type="domain" description="Methyltransferase" evidence="1">
    <location>
        <begin position="64"/>
        <end position="187"/>
    </location>
</feature>
<keyword evidence="2" id="KW-0489">Methyltransferase</keyword>
<dbReference type="SUPFAM" id="SSF53335">
    <property type="entry name" value="S-adenosyl-L-methionine-dependent methyltransferases"/>
    <property type="match status" value="1"/>
</dbReference>